<name>A0A0G0LGQ8_9BACT</name>
<dbReference type="GO" id="GO:0000977">
    <property type="term" value="F:RNA polymerase II transcription regulatory region sequence-specific DNA binding"/>
    <property type="evidence" value="ECO:0007669"/>
    <property type="project" value="InterPro"/>
</dbReference>
<comment type="similarity">
    <text evidence="1">Belongs to the PUR DNA-binding protein family.</text>
</comment>
<dbReference type="SMART" id="SM00712">
    <property type="entry name" value="PUR"/>
    <property type="match status" value="1"/>
</dbReference>
<feature type="region of interest" description="Disordered" evidence="3">
    <location>
        <begin position="1"/>
        <end position="84"/>
    </location>
</feature>
<dbReference type="PANTHER" id="PTHR12611:SF0">
    <property type="entry name" value="PURINE-RICH BINDING PROTEIN-ALPHA, ISOFORM B"/>
    <property type="match status" value="1"/>
</dbReference>
<dbReference type="Proteomes" id="UP000033934">
    <property type="component" value="Unassembled WGS sequence"/>
</dbReference>
<accession>A0A0G0LGQ8</accession>
<evidence type="ECO:0000256" key="2">
    <source>
        <dbReference type="ARBA" id="ARBA00023125"/>
    </source>
</evidence>
<dbReference type="PANTHER" id="PTHR12611">
    <property type="entry name" value="PUR-TRANSCRIPTIONAL ACTIVATOR"/>
    <property type="match status" value="1"/>
</dbReference>
<evidence type="ECO:0000313" key="5">
    <source>
        <dbReference type="Proteomes" id="UP000033934"/>
    </source>
</evidence>
<dbReference type="Gene3D" id="3.10.450.700">
    <property type="match status" value="1"/>
</dbReference>
<dbReference type="EMBL" id="LBVO01000010">
    <property type="protein sequence ID" value="KKQ90252.1"/>
    <property type="molecule type" value="Genomic_DNA"/>
</dbReference>
<dbReference type="InterPro" id="IPR006628">
    <property type="entry name" value="PUR-bd_fam"/>
</dbReference>
<comment type="caution">
    <text evidence="4">The sequence shown here is derived from an EMBL/GenBank/DDBJ whole genome shotgun (WGS) entry which is preliminary data.</text>
</comment>
<evidence type="ECO:0000256" key="1">
    <source>
        <dbReference type="ARBA" id="ARBA00009251"/>
    </source>
</evidence>
<gene>
    <name evidence="4" type="ORF">UT11_C0010G0014</name>
</gene>
<protein>
    <submittedName>
        <fullName evidence="4">Uncharacterized protein</fullName>
    </submittedName>
</protein>
<dbReference type="GO" id="GO:0032422">
    <property type="term" value="F:purine-rich negative regulatory element binding"/>
    <property type="evidence" value="ECO:0007669"/>
    <property type="project" value="InterPro"/>
</dbReference>
<keyword evidence="2" id="KW-0238">DNA-binding</keyword>
<reference evidence="4 5" key="1">
    <citation type="journal article" date="2015" name="Nature">
        <title>rRNA introns, odd ribosomes, and small enigmatic genomes across a large radiation of phyla.</title>
        <authorList>
            <person name="Brown C.T."/>
            <person name="Hug L.A."/>
            <person name="Thomas B.C."/>
            <person name="Sharon I."/>
            <person name="Castelle C.J."/>
            <person name="Singh A."/>
            <person name="Wilkins M.J."/>
            <person name="Williams K.H."/>
            <person name="Banfield J.F."/>
        </authorList>
    </citation>
    <scope>NUCLEOTIDE SEQUENCE [LARGE SCALE GENOMIC DNA]</scope>
</reference>
<dbReference type="AlphaFoldDB" id="A0A0G0LGQ8"/>
<sequence>MDDQTQQAQFVPQDDQGGMPVSITPDPDEAQAVTVEPEEQTAVEVSAEPEVPSPAATTDEVKAPSQPAEQMSDQSIPYDEEIKSDKIETKRKTFFLDLKANSMGRYVKISERSSGKRSTIIIPEENVAEFVDKLHGLFTTDVPK</sequence>
<proteinExistence type="inferred from homology"/>
<dbReference type="Pfam" id="PF04845">
    <property type="entry name" value="PurA"/>
    <property type="match status" value="1"/>
</dbReference>
<dbReference type="GO" id="GO:0000981">
    <property type="term" value="F:DNA-binding transcription factor activity, RNA polymerase II-specific"/>
    <property type="evidence" value="ECO:0007669"/>
    <property type="project" value="TreeGrafter"/>
</dbReference>
<feature type="compositionally biased region" description="Polar residues" evidence="3">
    <location>
        <begin position="1"/>
        <end position="10"/>
    </location>
</feature>
<evidence type="ECO:0000256" key="3">
    <source>
        <dbReference type="SAM" id="MobiDB-lite"/>
    </source>
</evidence>
<organism evidence="4 5">
    <name type="scientific">Berkelbacteria bacterium GW2011_GWA2_38_9</name>
    <dbReference type="NCBI Taxonomy" id="1618334"/>
    <lineage>
        <taxon>Bacteria</taxon>
        <taxon>Candidatus Berkelbacteria</taxon>
    </lineage>
</organism>
<evidence type="ECO:0000313" key="4">
    <source>
        <dbReference type="EMBL" id="KKQ90252.1"/>
    </source>
</evidence>